<evidence type="ECO:0000256" key="3">
    <source>
        <dbReference type="ARBA" id="ARBA00013194"/>
    </source>
</evidence>
<evidence type="ECO:0000256" key="10">
    <source>
        <dbReference type="ARBA" id="ARBA00023235"/>
    </source>
</evidence>
<dbReference type="InterPro" id="IPR042103">
    <property type="entry name" value="SerRS_1_N_sf"/>
</dbReference>
<keyword evidence="8" id="KW-0697">Rotamase</keyword>
<dbReference type="InterPro" id="IPR010978">
    <property type="entry name" value="tRNA-bd_arm"/>
</dbReference>
<dbReference type="EMBL" id="JAFBMS010000087">
    <property type="protein sequence ID" value="KAG9337499.1"/>
    <property type="molecule type" value="Genomic_DNA"/>
</dbReference>
<comment type="catalytic activity">
    <reaction evidence="13">
        <text>tRNA(Ser) + L-serine + ATP = L-seryl-tRNA(Ser) + AMP + diphosphate + H(+)</text>
        <dbReference type="Rhea" id="RHEA:12292"/>
        <dbReference type="Rhea" id="RHEA-COMP:9669"/>
        <dbReference type="Rhea" id="RHEA-COMP:9703"/>
        <dbReference type="ChEBI" id="CHEBI:15378"/>
        <dbReference type="ChEBI" id="CHEBI:30616"/>
        <dbReference type="ChEBI" id="CHEBI:33019"/>
        <dbReference type="ChEBI" id="CHEBI:33384"/>
        <dbReference type="ChEBI" id="CHEBI:78442"/>
        <dbReference type="ChEBI" id="CHEBI:78533"/>
        <dbReference type="ChEBI" id="CHEBI:456215"/>
        <dbReference type="EC" id="6.1.1.11"/>
    </reaction>
</comment>
<dbReference type="AlphaFoldDB" id="A0A8T2NAY3"/>
<dbReference type="Pfam" id="PF00587">
    <property type="entry name" value="tRNA-synt_2b"/>
    <property type="match status" value="1"/>
</dbReference>
<dbReference type="InterPro" id="IPR002130">
    <property type="entry name" value="Cyclophilin-type_PPIase_dom"/>
</dbReference>
<dbReference type="SUPFAM" id="SSF55681">
    <property type="entry name" value="Class II aaRS and biotin synthetases"/>
    <property type="match status" value="1"/>
</dbReference>
<sequence length="620" mass="69918">MSGIPPDSWQPPTVSLETTMGTIVLELYWKHAPKTCKNFAELARRGYYNNTKFHRIIKDFMVQGGDPTGTGRGGASIYGKQFEDELHPELKFTGAGILAMANAGPDTNGSQFFLTLGPTQWLDGKHSIFGRVCQGIGVLNRIGMLKKMVLDLDLFRTDKGGDPEKVKETQEKRFKDVSLVDKLVEADSEWRKCRFMADNLNKVKNMCSKAIGEKMKKKENVGDDDSLPEEAQNLEAITPETLSGLTVTQIKKVRLLVDEAVQKGDSERIKLEEERFGYLREIGNLLHPSVPISNDEDADNKVERTWGDCSVQKKYSHVDLVVMVDGYEGEKGAVVAGSRGYFLKGPLVFLEQALINYALRTLYSKSYTPLYTPFFMRKEVMQEVAQLSQFDEELYKVIGKGSERSDDSSLDEKYLIATSEQPIAAFLREEWLKPEDLPLRYAGLSTCFRQEVGSHGRDTRGIFRVHQFEKIEQFVFASPHDNKSWEMFDEMIGTAEEFYQALGIPYRIVNIVSGALNHAASKKLDLEAWFPGSAAFRELVSCSNCTDYQARQEGIVIPEKLRDFMPPGINEMIKFVKPAPIDQELSKKQKKQQEGGKKKKQADGDNALQNQVEKMSVNDS</sequence>
<keyword evidence="5" id="KW-0547">Nucleotide-binding</keyword>
<evidence type="ECO:0000256" key="13">
    <source>
        <dbReference type="ARBA" id="ARBA00048823"/>
    </source>
</evidence>
<comment type="caution">
    <text evidence="19">The sequence shown here is derived from an EMBL/GenBank/DDBJ whole genome shotgun (WGS) entry which is preliminary data.</text>
</comment>
<dbReference type="InterPro" id="IPR033729">
    <property type="entry name" value="SerRS_core"/>
</dbReference>
<dbReference type="GO" id="GO:0004828">
    <property type="term" value="F:serine-tRNA ligase activity"/>
    <property type="evidence" value="ECO:0007669"/>
    <property type="project" value="UniProtKB-EC"/>
</dbReference>
<organism evidence="19 20">
    <name type="scientific">Albula glossodonta</name>
    <name type="common">roundjaw bonefish</name>
    <dbReference type="NCBI Taxonomy" id="121402"/>
    <lineage>
        <taxon>Eukaryota</taxon>
        <taxon>Metazoa</taxon>
        <taxon>Chordata</taxon>
        <taxon>Craniata</taxon>
        <taxon>Vertebrata</taxon>
        <taxon>Euteleostomi</taxon>
        <taxon>Actinopterygii</taxon>
        <taxon>Neopterygii</taxon>
        <taxon>Teleostei</taxon>
        <taxon>Albuliformes</taxon>
        <taxon>Albulidae</taxon>
        <taxon>Albula</taxon>
    </lineage>
</organism>
<dbReference type="SUPFAM" id="SSF50891">
    <property type="entry name" value="Cyclophilin-like"/>
    <property type="match status" value="1"/>
</dbReference>
<dbReference type="PRINTS" id="PR00153">
    <property type="entry name" value="CSAPPISMRASE"/>
</dbReference>
<feature type="compositionally biased region" description="Polar residues" evidence="16">
    <location>
        <begin position="607"/>
        <end position="620"/>
    </location>
</feature>
<dbReference type="PANTHER" id="PTHR11778">
    <property type="entry name" value="SERYL-TRNA SYNTHETASE"/>
    <property type="match status" value="1"/>
</dbReference>
<reference evidence="19" key="1">
    <citation type="thesis" date="2021" institute="BYU ScholarsArchive" country="Provo, UT, USA">
        <title>Applications of and Algorithms for Genome Assembly and Genomic Analyses with an Emphasis on Marine Teleosts.</title>
        <authorList>
            <person name="Pickett B.D."/>
        </authorList>
    </citation>
    <scope>NUCLEOTIDE SEQUENCE</scope>
    <source>
        <strain evidence="19">HI-2016</strain>
    </source>
</reference>
<dbReference type="Pfam" id="PF02403">
    <property type="entry name" value="Seryl_tRNA_N"/>
    <property type="match status" value="1"/>
</dbReference>
<dbReference type="FunFam" id="1.10.287.40:FF:000002">
    <property type="entry name" value="Serine--tRNA ligase, cytoplasmic"/>
    <property type="match status" value="1"/>
</dbReference>
<dbReference type="GO" id="GO:0005524">
    <property type="term" value="F:ATP binding"/>
    <property type="evidence" value="ECO:0007669"/>
    <property type="project" value="UniProtKB-KW"/>
</dbReference>
<keyword evidence="9" id="KW-0030">Aminoacyl-tRNA synthetase</keyword>
<dbReference type="NCBIfam" id="TIGR00414">
    <property type="entry name" value="serS"/>
    <property type="match status" value="1"/>
</dbReference>
<feature type="domain" description="Aminoacyl-transfer RNA synthetases class-II family profile" evidence="18">
    <location>
        <begin position="350"/>
        <end position="539"/>
    </location>
</feature>
<evidence type="ECO:0000256" key="15">
    <source>
        <dbReference type="ARBA" id="ARBA00076195"/>
    </source>
</evidence>
<dbReference type="EC" id="5.2.1.8" evidence="3"/>
<dbReference type="EC" id="6.1.1.11" evidence="2"/>
<protein>
    <recommendedName>
        <fullName evidence="15">Rotamase PPIL1</fullName>
        <ecNumber evidence="3">5.2.1.8</ecNumber>
        <ecNumber evidence="2">6.1.1.11</ecNumber>
    </recommendedName>
    <alternativeName>
        <fullName evidence="11">Seryl-tRNA synthetase</fullName>
    </alternativeName>
</protein>
<evidence type="ECO:0000259" key="18">
    <source>
        <dbReference type="PROSITE" id="PS50862"/>
    </source>
</evidence>
<evidence type="ECO:0000313" key="19">
    <source>
        <dbReference type="EMBL" id="KAG9337499.1"/>
    </source>
</evidence>
<dbReference type="Proteomes" id="UP000824540">
    <property type="component" value="Unassembled WGS sequence"/>
</dbReference>
<accession>A0A8T2NAY3</accession>
<comment type="similarity">
    <text evidence="1">Belongs to the class-II aminoacyl-tRNA synthetase family. Type-1 seryl-tRNA synthetase subfamily.</text>
</comment>
<dbReference type="InterPro" id="IPR029000">
    <property type="entry name" value="Cyclophilin-like_dom_sf"/>
</dbReference>
<gene>
    <name evidence="19" type="ORF">JZ751_028690</name>
</gene>
<comment type="catalytic activity">
    <reaction evidence="12">
        <text>tRNA(Sec) + L-serine + ATP = L-seryl-tRNA(Sec) + AMP + diphosphate + H(+)</text>
        <dbReference type="Rhea" id="RHEA:42580"/>
        <dbReference type="Rhea" id="RHEA-COMP:9742"/>
        <dbReference type="Rhea" id="RHEA-COMP:10128"/>
        <dbReference type="ChEBI" id="CHEBI:15378"/>
        <dbReference type="ChEBI" id="CHEBI:30616"/>
        <dbReference type="ChEBI" id="CHEBI:33019"/>
        <dbReference type="ChEBI" id="CHEBI:33384"/>
        <dbReference type="ChEBI" id="CHEBI:78442"/>
        <dbReference type="ChEBI" id="CHEBI:78533"/>
        <dbReference type="ChEBI" id="CHEBI:456215"/>
        <dbReference type="EC" id="6.1.1.11"/>
    </reaction>
</comment>
<keyword evidence="20" id="KW-1185">Reference proteome</keyword>
<evidence type="ECO:0000256" key="11">
    <source>
        <dbReference type="ARBA" id="ARBA00031113"/>
    </source>
</evidence>
<dbReference type="Gene3D" id="2.40.100.10">
    <property type="entry name" value="Cyclophilin-like"/>
    <property type="match status" value="1"/>
</dbReference>
<dbReference type="OrthoDB" id="10264585at2759"/>
<feature type="compositionally biased region" description="Basic and acidic residues" evidence="16">
    <location>
        <begin position="584"/>
        <end position="596"/>
    </location>
</feature>
<dbReference type="SUPFAM" id="SSF46589">
    <property type="entry name" value="tRNA-binding arm"/>
    <property type="match status" value="1"/>
</dbReference>
<keyword evidence="10" id="KW-0413">Isomerase</keyword>
<evidence type="ECO:0000256" key="6">
    <source>
        <dbReference type="ARBA" id="ARBA00022840"/>
    </source>
</evidence>
<dbReference type="InterPro" id="IPR002314">
    <property type="entry name" value="aa-tRNA-synt_IIb"/>
</dbReference>
<dbReference type="InterPro" id="IPR020892">
    <property type="entry name" value="Cyclophilin-type_PPIase_CS"/>
</dbReference>
<feature type="domain" description="PPIase cyclophilin-type" evidence="17">
    <location>
        <begin position="17"/>
        <end position="142"/>
    </location>
</feature>
<dbReference type="GO" id="GO:0006457">
    <property type="term" value="P:protein folding"/>
    <property type="evidence" value="ECO:0007669"/>
    <property type="project" value="InterPro"/>
</dbReference>
<dbReference type="GO" id="GO:0005634">
    <property type="term" value="C:nucleus"/>
    <property type="evidence" value="ECO:0007669"/>
    <property type="project" value="UniProtKB-ARBA"/>
</dbReference>
<dbReference type="Pfam" id="PF00160">
    <property type="entry name" value="Pro_isomerase"/>
    <property type="match status" value="1"/>
</dbReference>
<evidence type="ECO:0000256" key="5">
    <source>
        <dbReference type="ARBA" id="ARBA00022741"/>
    </source>
</evidence>
<dbReference type="PROSITE" id="PS00170">
    <property type="entry name" value="CSA_PPIASE_1"/>
    <property type="match status" value="1"/>
</dbReference>
<dbReference type="InterPro" id="IPR015866">
    <property type="entry name" value="Ser-tRNA-synth_1_N"/>
</dbReference>
<keyword evidence="4" id="KW-0436">Ligase</keyword>
<dbReference type="GO" id="GO:0003755">
    <property type="term" value="F:peptidyl-prolyl cis-trans isomerase activity"/>
    <property type="evidence" value="ECO:0007669"/>
    <property type="project" value="UniProtKB-KW"/>
</dbReference>
<dbReference type="InterPro" id="IPR002317">
    <property type="entry name" value="Ser-tRNA-ligase_type_1"/>
</dbReference>
<evidence type="ECO:0000256" key="8">
    <source>
        <dbReference type="ARBA" id="ARBA00023110"/>
    </source>
</evidence>
<evidence type="ECO:0000256" key="16">
    <source>
        <dbReference type="SAM" id="MobiDB-lite"/>
    </source>
</evidence>
<dbReference type="GO" id="GO:0006434">
    <property type="term" value="P:seryl-tRNA aminoacylation"/>
    <property type="evidence" value="ECO:0007669"/>
    <property type="project" value="InterPro"/>
</dbReference>
<comment type="subunit">
    <text evidence="14">Identified in the spliceosome C complex. Interacts with SNW1/SKIP. Interacts with CDC40/PRP17; this interaction leads to CDC40 isomerization. Interacts with RBM22.</text>
</comment>
<dbReference type="Gene3D" id="1.10.287.40">
    <property type="entry name" value="Serine-tRNA synthetase, tRNA binding domain"/>
    <property type="match status" value="1"/>
</dbReference>
<evidence type="ECO:0000256" key="9">
    <source>
        <dbReference type="ARBA" id="ARBA00023146"/>
    </source>
</evidence>
<name>A0A8T2NAY3_9TELE</name>
<dbReference type="PROSITE" id="PS50072">
    <property type="entry name" value="CSA_PPIASE_2"/>
    <property type="match status" value="1"/>
</dbReference>
<dbReference type="PROSITE" id="PS50862">
    <property type="entry name" value="AA_TRNA_LIGASE_II"/>
    <property type="match status" value="1"/>
</dbReference>
<dbReference type="InterPro" id="IPR045864">
    <property type="entry name" value="aa-tRNA-synth_II/BPL/LPL"/>
</dbReference>
<evidence type="ECO:0000313" key="20">
    <source>
        <dbReference type="Proteomes" id="UP000824540"/>
    </source>
</evidence>
<evidence type="ECO:0000259" key="17">
    <source>
        <dbReference type="PROSITE" id="PS50072"/>
    </source>
</evidence>
<evidence type="ECO:0000256" key="1">
    <source>
        <dbReference type="ARBA" id="ARBA00010728"/>
    </source>
</evidence>
<keyword evidence="7" id="KW-0648">Protein biosynthesis</keyword>
<proteinExistence type="inferred from homology"/>
<feature type="region of interest" description="Disordered" evidence="16">
    <location>
        <begin position="580"/>
        <end position="620"/>
    </location>
</feature>
<evidence type="ECO:0000256" key="7">
    <source>
        <dbReference type="ARBA" id="ARBA00022917"/>
    </source>
</evidence>
<evidence type="ECO:0000256" key="12">
    <source>
        <dbReference type="ARBA" id="ARBA00047929"/>
    </source>
</evidence>
<dbReference type="CDD" id="cd00770">
    <property type="entry name" value="SerRS_core"/>
    <property type="match status" value="1"/>
</dbReference>
<dbReference type="FunFam" id="2.40.100.10:FF:000008">
    <property type="entry name" value="Peptidyl-prolyl cis-trans isomerase"/>
    <property type="match status" value="1"/>
</dbReference>
<evidence type="ECO:0000256" key="14">
    <source>
        <dbReference type="ARBA" id="ARBA00062845"/>
    </source>
</evidence>
<keyword evidence="6" id="KW-0067">ATP-binding</keyword>
<dbReference type="Gene3D" id="3.30.930.10">
    <property type="entry name" value="Bira Bifunctional Protein, Domain 2"/>
    <property type="match status" value="1"/>
</dbReference>
<evidence type="ECO:0000256" key="4">
    <source>
        <dbReference type="ARBA" id="ARBA00022598"/>
    </source>
</evidence>
<evidence type="ECO:0000256" key="2">
    <source>
        <dbReference type="ARBA" id="ARBA00012840"/>
    </source>
</evidence>
<dbReference type="InterPro" id="IPR006195">
    <property type="entry name" value="aa-tRNA-synth_II"/>
</dbReference>